<name>A0ABV2R9T8_9CAUL</name>
<dbReference type="SUPFAM" id="SSF52540">
    <property type="entry name" value="P-loop containing nucleoside triphosphate hydrolases"/>
    <property type="match status" value="1"/>
</dbReference>
<dbReference type="Gene3D" id="3.40.50.300">
    <property type="entry name" value="P-loop containing nucleotide triphosphate hydrolases"/>
    <property type="match status" value="1"/>
</dbReference>
<dbReference type="RefSeq" id="WP_346522180.1">
    <property type="nucleotide sequence ID" value="NZ_JBEPTF010000001.1"/>
</dbReference>
<reference evidence="1 2" key="1">
    <citation type="submission" date="2024-06" db="EMBL/GenBank/DDBJ databases">
        <title>Sorghum-associated microbial communities from plants grown in Nebraska, USA.</title>
        <authorList>
            <person name="Schachtman D."/>
        </authorList>
    </citation>
    <scope>NUCLEOTIDE SEQUENCE [LARGE SCALE GENOMIC DNA]</scope>
    <source>
        <strain evidence="1 2">2814</strain>
    </source>
</reference>
<dbReference type="Pfam" id="PF13207">
    <property type="entry name" value="AAA_17"/>
    <property type="match status" value="1"/>
</dbReference>
<dbReference type="EC" id="2.7.4.3" evidence="1"/>
<dbReference type="EMBL" id="JBEPTF010000001">
    <property type="protein sequence ID" value="MET4682740.1"/>
    <property type="molecule type" value="Genomic_DNA"/>
</dbReference>
<protein>
    <submittedName>
        <fullName evidence="1">Adenylate kinase</fullName>
        <ecNumber evidence="1">2.7.4.3</ecNumber>
    </submittedName>
</protein>
<dbReference type="GO" id="GO:0004017">
    <property type="term" value="F:AMP kinase activity"/>
    <property type="evidence" value="ECO:0007669"/>
    <property type="project" value="UniProtKB-EC"/>
</dbReference>
<keyword evidence="2" id="KW-1185">Reference proteome</keyword>
<proteinExistence type="predicted"/>
<accession>A0ABV2R9T8</accession>
<keyword evidence="1" id="KW-0808">Transferase</keyword>
<comment type="caution">
    <text evidence="1">The sequence shown here is derived from an EMBL/GenBank/DDBJ whole genome shotgun (WGS) entry which is preliminary data.</text>
</comment>
<sequence length="191" mass="20985">MPKVIYLTGAPASGKSSTSRLLNEQLPSLLIWEYGKRLTQHCRTKYGAADHEDLRARSSAIVTPEDIVEVDRALLEFVSTNRDSHPILIDSHPVTKEDFGFRITAFSASQLSALDPSEIWVTFVSPEETCNRIAADNGGRPAVTEEEARMHTGLQASIAAIYGVTAPCPVYLFDTGRDQQALVKRLVGRLS</sequence>
<evidence type="ECO:0000313" key="1">
    <source>
        <dbReference type="EMBL" id="MET4682740.1"/>
    </source>
</evidence>
<dbReference type="InterPro" id="IPR027417">
    <property type="entry name" value="P-loop_NTPase"/>
</dbReference>
<keyword evidence="1" id="KW-0418">Kinase</keyword>
<gene>
    <name evidence="1" type="ORF">ABIE19_000649</name>
</gene>
<organism evidence="1 2">
    <name type="scientific">Brevundimonas faecalis</name>
    <dbReference type="NCBI Taxonomy" id="947378"/>
    <lineage>
        <taxon>Bacteria</taxon>
        <taxon>Pseudomonadati</taxon>
        <taxon>Pseudomonadota</taxon>
        <taxon>Alphaproteobacteria</taxon>
        <taxon>Caulobacterales</taxon>
        <taxon>Caulobacteraceae</taxon>
        <taxon>Brevundimonas</taxon>
    </lineage>
</organism>
<evidence type="ECO:0000313" key="2">
    <source>
        <dbReference type="Proteomes" id="UP001549313"/>
    </source>
</evidence>
<dbReference type="Proteomes" id="UP001549313">
    <property type="component" value="Unassembled WGS sequence"/>
</dbReference>